<keyword evidence="5 13" id="KW-0964">Secreted</keyword>
<keyword evidence="6 13" id="KW-0732">Signal</keyword>
<dbReference type="Gene3D" id="3.40.50.1820">
    <property type="entry name" value="alpha/beta hydrolase"/>
    <property type="match status" value="1"/>
</dbReference>
<comment type="catalytic activity">
    <reaction evidence="9 13">
        <text>cutin + H2O = cutin monomers.</text>
        <dbReference type="EC" id="3.1.1.74"/>
    </reaction>
</comment>
<feature type="signal peptide" evidence="13">
    <location>
        <begin position="1"/>
        <end position="16"/>
    </location>
</feature>
<sequence length="213" mass="22287">MKLQLAVSLLAALAAASPIPLEERQSAPSGQNELRDGDCKDITLIFARGSTEEDYLGSLGGEVCDGLKAQKPGQVACQGVAPAYKADLGSNLLPKGTSEAAISEAKELFELAASKCPDTRVVAGGYSQGAAVMHGSVSTLSSSVQNQISGVVLFGDTRNEQDNGRIPNFSTDKTKIYCAEGDKVCEGTLIITDAHFSYSQDVPDALDFLLGKI</sequence>
<dbReference type="InterPro" id="IPR029058">
    <property type="entry name" value="AB_hydrolase_fold"/>
</dbReference>
<dbReference type="PANTHER" id="PTHR48250">
    <property type="entry name" value="CUTINASE 2-RELATED"/>
    <property type="match status" value="1"/>
</dbReference>
<dbReference type="GO" id="GO:0050525">
    <property type="term" value="F:cutinase activity"/>
    <property type="evidence" value="ECO:0007669"/>
    <property type="project" value="UniProtKB-UniRule"/>
</dbReference>
<protein>
    <recommendedName>
        <fullName evidence="3 13">Cutinase</fullName>
        <ecNumber evidence="3 13">3.1.1.74</ecNumber>
    </recommendedName>
</protein>
<feature type="chain" id="PRO_5011827585" description="Cutinase" evidence="13">
    <location>
        <begin position="17"/>
        <end position="213"/>
    </location>
</feature>
<keyword evidence="8 12" id="KW-1015">Disulfide bond</keyword>
<dbReference type="PANTHER" id="PTHR48250:SF3">
    <property type="entry name" value="CUTINASE 1-RELATED"/>
    <property type="match status" value="1"/>
</dbReference>
<evidence type="ECO:0000313" key="14">
    <source>
        <dbReference type="EMBL" id="OJJ54295.1"/>
    </source>
</evidence>
<evidence type="ECO:0000256" key="3">
    <source>
        <dbReference type="ARBA" id="ARBA00013095"/>
    </source>
</evidence>
<evidence type="ECO:0000256" key="7">
    <source>
        <dbReference type="ARBA" id="ARBA00022801"/>
    </source>
</evidence>
<feature type="active site" description="Proton donor/acceptor" evidence="11">
    <location>
        <position position="195"/>
    </location>
</feature>
<evidence type="ECO:0000256" key="5">
    <source>
        <dbReference type="ARBA" id="ARBA00022525"/>
    </source>
</evidence>
<dbReference type="Proteomes" id="UP000184356">
    <property type="component" value="Unassembled WGS sequence"/>
</dbReference>
<evidence type="ECO:0000256" key="11">
    <source>
        <dbReference type="PIRSR" id="PIRSR611150-1"/>
    </source>
</evidence>
<feature type="active site" description="Nucleophile" evidence="11">
    <location>
        <position position="127"/>
    </location>
</feature>
<dbReference type="GO" id="GO:0016052">
    <property type="term" value="P:carbohydrate catabolic process"/>
    <property type="evidence" value="ECO:0007669"/>
    <property type="project" value="TreeGrafter"/>
</dbReference>
<dbReference type="SUPFAM" id="SSF53474">
    <property type="entry name" value="alpha/beta-Hydrolases"/>
    <property type="match status" value="1"/>
</dbReference>
<keyword evidence="4 13" id="KW-0719">Serine esterase</keyword>
<evidence type="ECO:0000256" key="6">
    <source>
        <dbReference type="ARBA" id="ARBA00022729"/>
    </source>
</evidence>
<dbReference type="PRINTS" id="PR00129">
    <property type="entry name" value="CUTINASE"/>
</dbReference>
<dbReference type="InterPro" id="IPR011150">
    <property type="entry name" value="Cutinase_monf"/>
</dbReference>
<dbReference type="InterPro" id="IPR043579">
    <property type="entry name" value="CUTINASE_2"/>
</dbReference>
<dbReference type="PROSITE" id="PS00155">
    <property type="entry name" value="CUTINASE_1"/>
    <property type="match status" value="1"/>
</dbReference>
<evidence type="ECO:0000256" key="9">
    <source>
        <dbReference type="ARBA" id="ARBA00034045"/>
    </source>
</evidence>
<dbReference type="OrthoDB" id="3225429at2759"/>
<dbReference type="EMBL" id="KV878595">
    <property type="protein sequence ID" value="OJJ54295.1"/>
    <property type="molecule type" value="Genomic_DNA"/>
</dbReference>
<dbReference type="PROSITE" id="PS00931">
    <property type="entry name" value="CUTINASE_2"/>
    <property type="match status" value="1"/>
</dbReference>
<comment type="similarity">
    <text evidence="2 13">Belongs to the cutinase family.</text>
</comment>
<comment type="subcellular location">
    <subcellularLocation>
        <location evidence="1 13">Secreted</location>
    </subcellularLocation>
</comment>
<evidence type="ECO:0000313" key="15">
    <source>
        <dbReference type="Proteomes" id="UP000184356"/>
    </source>
</evidence>
<evidence type="ECO:0000256" key="1">
    <source>
        <dbReference type="ARBA" id="ARBA00004613"/>
    </source>
</evidence>
<dbReference type="STRING" id="1036612.A0A1L9T4G9"/>
<dbReference type="EC" id="3.1.1.74" evidence="3 13"/>
<dbReference type="Pfam" id="PF01083">
    <property type="entry name" value="Cutinase"/>
    <property type="match status" value="1"/>
</dbReference>
<dbReference type="GO" id="GO:0005576">
    <property type="term" value="C:extracellular region"/>
    <property type="evidence" value="ECO:0007669"/>
    <property type="project" value="UniProtKB-SubCell"/>
</dbReference>
<name>A0A1L9T4G9_9EURO</name>
<feature type="disulfide bond" evidence="12">
    <location>
        <begin position="39"/>
        <end position="116"/>
    </location>
</feature>
<gene>
    <name evidence="14" type="ORF">ASPSYDRAFT_497571</name>
</gene>
<feature type="disulfide bond" evidence="12">
    <location>
        <begin position="178"/>
        <end position="185"/>
    </location>
</feature>
<dbReference type="FunFam" id="3.40.50.1820:FF:000235">
    <property type="entry name" value="Cutinase 1"/>
    <property type="match status" value="1"/>
</dbReference>
<dbReference type="GeneID" id="63763980"/>
<dbReference type="InterPro" id="IPR000675">
    <property type="entry name" value="Cutinase/axe"/>
</dbReference>
<evidence type="ECO:0000256" key="2">
    <source>
        <dbReference type="ARBA" id="ARBA00007534"/>
    </source>
</evidence>
<evidence type="ECO:0000256" key="13">
    <source>
        <dbReference type="RuleBase" id="RU361263"/>
    </source>
</evidence>
<evidence type="ECO:0000256" key="12">
    <source>
        <dbReference type="PIRSR" id="PIRSR611150-2"/>
    </source>
</evidence>
<organism evidence="14 15">
    <name type="scientific">Aspergillus sydowii CBS 593.65</name>
    <dbReference type="NCBI Taxonomy" id="1036612"/>
    <lineage>
        <taxon>Eukaryota</taxon>
        <taxon>Fungi</taxon>
        <taxon>Dikarya</taxon>
        <taxon>Ascomycota</taxon>
        <taxon>Pezizomycotina</taxon>
        <taxon>Eurotiomycetes</taxon>
        <taxon>Eurotiomycetidae</taxon>
        <taxon>Eurotiales</taxon>
        <taxon>Aspergillaceae</taxon>
        <taxon>Aspergillus</taxon>
        <taxon>Aspergillus subgen. Nidulantes</taxon>
    </lineage>
</organism>
<keyword evidence="15" id="KW-1185">Reference proteome</keyword>
<comment type="function">
    <text evidence="10">Catalyzes the hydrolysis of complex carboxylic polyesters found in the cell wall of plants. Degrades cutin, a macromolecule that forms the structure of the plant cuticle. Also degrades suberin, a specialized macromolecule found in the cell wall of various plant tissues.</text>
</comment>
<evidence type="ECO:0000256" key="10">
    <source>
        <dbReference type="ARBA" id="ARBA00058979"/>
    </source>
</evidence>
<dbReference type="VEuPathDB" id="FungiDB:ASPSYDRAFT_497571"/>
<evidence type="ECO:0000256" key="4">
    <source>
        <dbReference type="ARBA" id="ARBA00022487"/>
    </source>
</evidence>
<evidence type="ECO:0000256" key="8">
    <source>
        <dbReference type="ARBA" id="ARBA00023157"/>
    </source>
</evidence>
<accession>A0A1L9T4G9</accession>
<dbReference type="RefSeq" id="XP_040698101.1">
    <property type="nucleotide sequence ID" value="XM_040847907.1"/>
</dbReference>
<reference evidence="15" key="1">
    <citation type="journal article" date="2017" name="Genome Biol.">
        <title>Comparative genomics reveals high biological diversity and specific adaptations in the industrially and medically important fungal genus Aspergillus.</title>
        <authorList>
            <person name="de Vries R.P."/>
            <person name="Riley R."/>
            <person name="Wiebenga A."/>
            <person name="Aguilar-Osorio G."/>
            <person name="Amillis S."/>
            <person name="Uchima C.A."/>
            <person name="Anderluh G."/>
            <person name="Asadollahi M."/>
            <person name="Askin M."/>
            <person name="Barry K."/>
            <person name="Battaglia E."/>
            <person name="Bayram O."/>
            <person name="Benocci T."/>
            <person name="Braus-Stromeyer S.A."/>
            <person name="Caldana C."/>
            <person name="Canovas D."/>
            <person name="Cerqueira G.C."/>
            <person name="Chen F."/>
            <person name="Chen W."/>
            <person name="Choi C."/>
            <person name="Clum A."/>
            <person name="Dos Santos R.A."/>
            <person name="Damasio A.R."/>
            <person name="Diallinas G."/>
            <person name="Emri T."/>
            <person name="Fekete E."/>
            <person name="Flipphi M."/>
            <person name="Freyberg S."/>
            <person name="Gallo A."/>
            <person name="Gournas C."/>
            <person name="Habgood R."/>
            <person name="Hainaut M."/>
            <person name="Harispe M.L."/>
            <person name="Henrissat B."/>
            <person name="Hilden K.S."/>
            <person name="Hope R."/>
            <person name="Hossain A."/>
            <person name="Karabika E."/>
            <person name="Karaffa L."/>
            <person name="Karanyi Z."/>
            <person name="Krasevec N."/>
            <person name="Kuo A."/>
            <person name="Kusch H."/>
            <person name="LaButti K."/>
            <person name="Lagendijk E.L."/>
            <person name="Lapidus A."/>
            <person name="Levasseur A."/>
            <person name="Lindquist E."/>
            <person name="Lipzen A."/>
            <person name="Logrieco A.F."/>
            <person name="MacCabe A."/>
            <person name="Maekelae M.R."/>
            <person name="Malavazi I."/>
            <person name="Melin P."/>
            <person name="Meyer V."/>
            <person name="Mielnichuk N."/>
            <person name="Miskei M."/>
            <person name="Molnar A.P."/>
            <person name="Mule G."/>
            <person name="Ngan C.Y."/>
            <person name="Orejas M."/>
            <person name="Orosz E."/>
            <person name="Ouedraogo J.P."/>
            <person name="Overkamp K.M."/>
            <person name="Park H.-S."/>
            <person name="Perrone G."/>
            <person name="Piumi F."/>
            <person name="Punt P.J."/>
            <person name="Ram A.F."/>
            <person name="Ramon A."/>
            <person name="Rauscher S."/>
            <person name="Record E."/>
            <person name="Riano-Pachon D.M."/>
            <person name="Robert V."/>
            <person name="Roehrig J."/>
            <person name="Ruller R."/>
            <person name="Salamov A."/>
            <person name="Salih N.S."/>
            <person name="Samson R.A."/>
            <person name="Sandor E."/>
            <person name="Sanguinetti M."/>
            <person name="Schuetze T."/>
            <person name="Sepcic K."/>
            <person name="Shelest E."/>
            <person name="Sherlock G."/>
            <person name="Sophianopoulou V."/>
            <person name="Squina F.M."/>
            <person name="Sun H."/>
            <person name="Susca A."/>
            <person name="Todd R.B."/>
            <person name="Tsang A."/>
            <person name="Unkles S.E."/>
            <person name="van de Wiele N."/>
            <person name="van Rossen-Uffink D."/>
            <person name="Oliveira J.V."/>
            <person name="Vesth T.C."/>
            <person name="Visser J."/>
            <person name="Yu J.-H."/>
            <person name="Zhou M."/>
            <person name="Andersen M.R."/>
            <person name="Archer D.B."/>
            <person name="Baker S.E."/>
            <person name="Benoit I."/>
            <person name="Brakhage A.A."/>
            <person name="Braus G.H."/>
            <person name="Fischer R."/>
            <person name="Frisvad J.C."/>
            <person name="Goldman G.H."/>
            <person name="Houbraken J."/>
            <person name="Oakley B."/>
            <person name="Pocsi I."/>
            <person name="Scazzocchio C."/>
            <person name="Seiboth B."/>
            <person name="vanKuyk P.A."/>
            <person name="Wortman J."/>
            <person name="Dyer P.S."/>
            <person name="Grigoriev I.V."/>
        </authorList>
    </citation>
    <scope>NUCLEOTIDE SEQUENCE [LARGE SCALE GENOMIC DNA]</scope>
    <source>
        <strain evidence="15">CBS 593.65</strain>
    </source>
</reference>
<dbReference type="AlphaFoldDB" id="A0A1L9T4G9"/>
<proteinExistence type="inferred from homology"/>
<feature type="active site" evidence="11">
    <location>
        <position position="182"/>
    </location>
</feature>
<dbReference type="SMART" id="SM01110">
    <property type="entry name" value="Cutinase"/>
    <property type="match status" value="1"/>
</dbReference>
<keyword evidence="7 13" id="KW-0378">Hydrolase</keyword>
<dbReference type="InterPro" id="IPR043580">
    <property type="entry name" value="CUTINASE_1"/>
</dbReference>